<gene>
    <name evidence="3" type="ORF">GOACH_19_00760</name>
</gene>
<reference evidence="3 4" key="1">
    <citation type="submission" date="2012-12" db="EMBL/GenBank/DDBJ databases">
        <title>Whole genome shotgun sequence of Gordonia aichiensis NBRC 108223.</title>
        <authorList>
            <person name="Isaki-Nakamura S."/>
            <person name="Hosoyama A."/>
            <person name="Tsuchikane K."/>
            <person name="Ando Y."/>
            <person name="Baba S."/>
            <person name="Ohji S."/>
            <person name="Hamada M."/>
            <person name="Tamura T."/>
            <person name="Yamazoe A."/>
            <person name="Yamazaki S."/>
            <person name="Fujita N."/>
        </authorList>
    </citation>
    <scope>NUCLEOTIDE SEQUENCE [LARGE SCALE GENOMIC DNA]</scope>
    <source>
        <strain evidence="3 4">NBRC 108223</strain>
    </source>
</reference>
<feature type="domain" description="Luciferase-like" evidence="2">
    <location>
        <begin position="1"/>
        <end position="199"/>
    </location>
</feature>
<dbReference type="Gene3D" id="3.20.20.30">
    <property type="entry name" value="Luciferase-like domain"/>
    <property type="match status" value="1"/>
</dbReference>
<dbReference type="PANTHER" id="PTHR43244">
    <property type="match status" value="1"/>
</dbReference>
<dbReference type="PANTHER" id="PTHR43244:SF1">
    <property type="entry name" value="5,10-METHYLENETETRAHYDROMETHANOPTERIN REDUCTASE"/>
    <property type="match status" value="1"/>
</dbReference>
<name>L7KNK3_9ACTN</name>
<dbReference type="InterPro" id="IPR036661">
    <property type="entry name" value="Luciferase-like_sf"/>
</dbReference>
<dbReference type="OrthoDB" id="7374740at2"/>
<dbReference type="SUPFAM" id="SSF51679">
    <property type="entry name" value="Bacterial luciferase-like"/>
    <property type="match status" value="1"/>
</dbReference>
<organism evidence="3 4">
    <name type="scientific">Gordonia aichiensis NBRC 108223</name>
    <dbReference type="NCBI Taxonomy" id="1220583"/>
    <lineage>
        <taxon>Bacteria</taxon>
        <taxon>Bacillati</taxon>
        <taxon>Actinomycetota</taxon>
        <taxon>Actinomycetes</taxon>
        <taxon>Mycobacteriales</taxon>
        <taxon>Gordoniaceae</taxon>
        <taxon>Gordonia</taxon>
    </lineage>
</organism>
<evidence type="ECO:0000256" key="1">
    <source>
        <dbReference type="ARBA" id="ARBA00023002"/>
    </source>
</evidence>
<keyword evidence="1" id="KW-0560">Oxidoreductase</keyword>
<dbReference type="InterPro" id="IPR011251">
    <property type="entry name" value="Luciferase-like_dom"/>
</dbReference>
<dbReference type="eggNOG" id="COG2141">
    <property type="taxonomic scope" value="Bacteria"/>
</dbReference>
<accession>L7KNK3</accession>
<evidence type="ECO:0000313" key="4">
    <source>
        <dbReference type="Proteomes" id="UP000010988"/>
    </source>
</evidence>
<evidence type="ECO:0000313" key="3">
    <source>
        <dbReference type="EMBL" id="GAC50071.1"/>
    </source>
</evidence>
<dbReference type="Proteomes" id="UP000010988">
    <property type="component" value="Unassembled WGS sequence"/>
</dbReference>
<protein>
    <recommendedName>
        <fullName evidence="2">Luciferase-like domain-containing protein</fullName>
    </recommendedName>
</protein>
<keyword evidence="4" id="KW-1185">Reference proteome</keyword>
<comment type="caution">
    <text evidence="3">The sequence shown here is derived from an EMBL/GenBank/DDBJ whole genome shotgun (WGS) entry which is preliminary data.</text>
</comment>
<dbReference type="GO" id="GO:0016705">
    <property type="term" value="F:oxidoreductase activity, acting on paired donors, with incorporation or reduction of molecular oxygen"/>
    <property type="evidence" value="ECO:0007669"/>
    <property type="project" value="InterPro"/>
</dbReference>
<dbReference type="Pfam" id="PF00296">
    <property type="entry name" value="Bac_luciferase"/>
    <property type="match status" value="1"/>
</dbReference>
<dbReference type="STRING" id="1220583.GOACH_19_00760"/>
<dbReference type="EMBL" id="BANR01000019">
    <property type="protein sequence ID" value="GAC50071.1"/>
    <property type="molecule type" value="Genomic_DNA"/>
</dbReference>
<dbReference type="RefSeq" id="WP_005177295.1">
    <property type="nucleotide sequence ID" value="NZ_BANR01000019.1"/>
</dbReference>
<dbReference type="AlphaFoldDB" id="L7KNK3"/>
<dbReference type="InterPro" id="IPR050564">
    <property type="entry name" value="F420-G6PD/mer"/>
</dbReference>
<sequence length="290" mass="32252">MRFGICILPDLDWQRSRPLWERAEQMGFDHAWTYDHLVWGGLPDSRWFSCMPTLTAAATVTRTIGLGTFVASPNFRHPVAFSREVQTLVDISDGRLLLGLGAGGTPDDRLLGQPELTERQKVDRLQEFTGLLDRTLRDDHVDAHGEYYTARDMRLVGGSVRERVPLLLSGNGPRSVRFAARVGDGWITTGNTTAATVDDWFTGIARNCEILDAALADRSDVSDFRRYLSIDSGPAQSLESLGMFDDLTGRAAELGFTDVIVHWPRQTPPHVASETVLDEVAATRLTLNRR</sequence>
<evidence type="ECO:0000259" key="2">
    <source>
        <dbReference type="Pfam" id="PF00296"/>
    </source>
</evidence>
<proteinExistence type="predicted"/>